<dbReference type="EMBL" id="SMOL01000004">
    <property type="protein sequence ID" value="KAB2635424.1"/>
    <property type="molecule type" value="Genomic_DNA"/>
</dbReference>
<dbReference type="Proteomes" id="UP000327157">
    <property type="component" value="Chromosome 5"/>
</dbReference>
<dbReference type="OrthoDB" id="1626705at2759"/>
<dbReference type="AlphaFoldDB" id="A0A5N5IJR0"/>
<sequence>MLDIIAAIHALGEAQKQIDAFVEELKNSIPKPIEKTPPYPISILHILYPKGYKNLNLVLFNGKKGSPKEHISRFIDVLGPYAGECNLRFKEFSKSLIDCAYTCQEMTAVTLYNLPNMEAVELYLSQEQSDETIGYIEIDLKISFFRSFTKFYVMDINVAYHALLGRPWINKHRLVAFTHHQCIKGRIGPRLICIPRNQMPFNLDKVHYSDAECYNDFLSTRTMTAIFHDLMGNEVEDYVDDLVVKSKTREGIGMLRRCFMVHQRNIDIDPNKQVVLEHIHGIINISTDALATLGSKLTFVKEQPNIVVIRKEALTIDSPFLELSKPSEELNIKCIKKYINVIWTLYKRLFRRVLT</sequence>
<dbReference type="InterPro" id="IPR043128">
    <property type="entry name" value="Rev_trsase/Diguanyl_cyclase"/>
</dbReference>
<gene>
    <name evidence="1" type="ORF">D8674_025958</name>
</gene>
<reference evidence="1 2" key="1">
    <citation type="submission" date="2019-09" db="EMBL/GenBank/DDBJ databases">
        <authorList>
            <person name="Ou C."/>
        </authorList>
    </citation>
    <scope>NUCLEOTIDE SEQUENCE [LARGE SCALE GENOMIC DNA]</scope>
    <source>
        <strain evidence="1">S2</strain>
        <tissue evidence="1">Leaf</tissue>
    </source>
</reference>
<keyword evidence="2" id="KW-1185">Reference proteome</keyword>
<name>A0A5N5IJR0_9ROSA</name>
<evidence type="ECO:0000313" key="1">
    <source>
        <dbReference type="EMBL" id="KAB2635424.1"/>
    </source>
</evidence>
<accession>A0A5N5IJR0</accession>
<comment type="caution">
    <text evidence="1">The sequence shown here is derived from an EMBL/GenBank/DDBJ whole genome shotgun (WGS) entry which is preliminary data.</text>
</comment>
<organism evidence="1 2">
    <name type="scientific">Pyrus ussuriensis x Pyrus communis</name>
    <dbReference type="NCBI Taxonomy" id="2448454"/>
    <lineage>
        <taxon>Eukaryota</taxon>
        <taxon>Viridiplantae</taxon>
        <taxon>Streptophyta</taxon>
        <taxon>Embryophyta</taxon>
        <taxon>Tracheophyta</taxon>
        <taxon>Spermatophyta</taxon>
        <taxon>Magnoliopsida</taxon>
        <taxon>eudicotyledons</taxon>
        <taxon>Gunneridae</taxon>
        <taxon>Pentapetalae</taxon>
        <taxon>rosids</taxon>
        <taxon>fabids</taxon>
        <taxon>Rosales</taxon>
        <taxon>Rosaceae</taxon>
        <taxon>Amygdaloideae</taxon>
        <taxon>Maleae</taxon>
        <taxon>Pyrus</taxon>
    </lineage>
</organism>
<evidence type="ECO:0000313" key="2">
    <source>
        <dbReference type="Proteomes" id="UP000327157"/>
    </source>
</evidence>
<reference evidence="1 2" key="3">
    <citation type="submission" date="2019-11" db="EMBL/GenBank/DDBJ databases">
        <title>A de novo genome assembly of a pear dwarfing rootstock.</title>
        <authorList>
            <person name="Wang F."/>
            <person name="Wang J."/>
            <person name="Li S."/>
            <person name="Zhang Y."/>
            <person name="Fang M."/>
            <person name="Ma L."/>
            <person name="Zhao Y."/>
            <person name="Jiang S."/>
        </authorList>
    </citation>
    <scope>NUCLEOTIDE SEQUENCE [LARGE SCALE GENOMIC DNA]</scope>
    <source>
        <strain evidence="1">S2</strain>
        <tissue evidence="1">Leaf</tissue>
    </source>
</reference>
<evidence type="ECO:0008006" key="3">
    <source>
        <dbReference type="Google" id="ProtNLM"/>
    </source>
</evidence>
<reference evidence="2" key="2">
    <citation type="submission" date="2019-10" db="EMBL/GenBank/DDBJ databases">
        <title>A de novo genome assembly of a pear dwarfing rootstock.</title>
        <authorList>
            <person name="Wang F."/>
            <person name="Wang J."/>
            <person name="Li S."/>
            <person name="Zhang Y."/>
            <person name="Fang M."/>
            <person name="Ma L."/>
            <person name="Zhao Y."/>
            <person name="Jiang S."/>
        </authorList>
    </citation>
    <scope>NUCLEOTIDE SEQUENCE [LARGE SCALE GENOMIC DNA]</scope>
</reference>
<dbReference type="Gene3D" id="3.30.70.270">
    <property type="match status" value="1"/>
</dbReference>
<protein>
    <recommendedName>
        <fullName evidence="3">Reverse transcriptase domain-containing protein</fullName>
    </recommendedName>
</protein>
<proteinExistence type="predicted"/>